<evidence type="ECO:0000313" key="3">
    <source>
        <dbReference type="EMBL" id="QHN41183.1"/>
    </source>
</evidence>
<name>A0A857L2E3_9ACTN</name>
<reference evidence="3" key="1">
    <citation type="journal article" date="2021" name="Nat. Microbiol.">
        <title>Cocultivation of an ultrasmall environmental parasitic bacterium with lytic ability against bacteria associated with wastewater foams.</title>
        <authorList>
            <person name="Batinovic S."/>
            <person name="Rose J.J.A."/>
            <person name="Ratcliffe J."/>
            <person name="Seviour R.J."/>
            <person name="Petrovski S."/>
        </authorList>
    </citation>
    <scope>NUCLEOTIDE SEQUENCE</scope>
    <source>
        <strain evidence="3">CON44</strain>
    </source>
</reference>
<evidence type="ECO:0000256" key="2">
    <source>
        <dbReference type="ARBA" id="ARBA00023136"/>
    </source>
</evidence>
<dbReference type="RefSeq" id="WP_138943773.1">
    <property type="nucleotide sequence ID" value="NZ_CP045804.1"/>
</dbReference>
<keyword evidence="2" id="KW-0472">Membrane</keyword>
<dbReference type="GO" id="GO:0016020">
    <property type="term" value="C:membrane"/>
    <property type="evidence" value="ECO:0007669"/>
    <property type="project" value="UniProtKB-SubCell"/>
</dbReference>
<organism evidence="3">
    <name type="scientific">Gordonia amarae</name>
    <dbReference type="NCBI Taxonomy" id="36821"/>
    <lineage>
        <taxon>Bacteria</taxon>
        <taxon>Bacillati</taxon>
        <taxon>Actinomycetota</taxon>
        <taxon>Actinomycetes</taxon>
        <taxon>Mycobacteriales</taxon>
        <taxon>Gordoniaceae</taxon>
        <taxon>Gordonia</taxon>
    </lineage>
</organism>
<dbReference type="PANTHER" id="PTHR37042">
    <property type="entry name" value="OUTER MEMBRANE PROTEIN RV1973"/>
    <property type="match status" value="1"/>
</dbReference>
<comment type="subcellular location">
    <subcellularLocation>
        <location evidence="1">Membrane</location>
    </subcellularLocation>
</comment>
<accession>A0A857L2E3</accession>
<evidence type="ECO:0000256" key="1">
    <source>
        <dbReference type="ARBA" id="ARBA00004370"/>
    </source>
</evidence>
<dbReference type="AlphaFoldDB" id="A0A857L2E3"/>
<proteinExistence type="predicted"/>
<gene>
    <name evidence="3" type="ORF">GII30_20240</name>
</gene>
<dbReference type="PANTHER" id="PTHR37042:SF4">
    <property type="entry name" value="OUTER MEMBRANE PROTEIN RV1973"/>
    <property type="match status" value="1"/>
</dbReference>
<sequence length="165" mass="17570">MTRTGAGRIAVVGWALAVAVILALASTLVVLLSADGSSEPDDTERVRYTQYAAVMVTELTTLNSGNVDRVTSQLKQAGAGKALGADDASLDQIVDLVKTQNVTTTGKVVRTAVSKIDDSSATVLLVSGWRMESPGQQPEIKTFRWRVRVDKRDGKLALGAIDWVV</sequence>
<protein>
    <submittedName>
        <fullName evidence="3">Uncharacterized protein</fullName>
    </submittedName>
</protein>
<dbReference type="EMBL" id="CP045810">
    <property type="protein sequence ID" value="QHN41183.1"/>
    <property type="molecule type" value="Genomic_DNA"/>
</dbReference>